<dbReference type="GO" id="GO:0009611">
    <property type="term" value="P:response to wounding"/>
    <property type="evidence" value="ECO:0007669"/>
    <property type="project" value="TreeGrafter"/>
</dbReference>
<dbReference type="InterPro" id="IPR040390">
    <property type="entry name" value="TIFY/JAZ"/>
</dbReference>
<dbReference type="GO" id="GO:0005634">
    <property type="term" value="C:nucleus"/>
    <property type="evidence" value="ECO:0007669"/>
    <property type="project" value="TreeGrafter"/>
</dbReference>
<dbReference type="PANTHER" id="PTHR33077">
    <property type="entry name" value="PROTEIN TIFY 4A-RELATED-RELATED"/>
    <property type="match status" value="1"/>
</dbReference>
<evidence type="ECO:0000313" key="5">
    <source>
        <dbReference type="Proteomes" id="UP000824469"/>
    </source>
</evidence>
<dbReference type="PANTHER" id="PTHR33077:SF8">
    <property type="entry name" value="PROTEIN TIFY 8"/>
    <property type="match status" value="1"/>
</dbReference>
<dbReference type="Pfam" id="PF06200">
    <property type="entry name" value="tify"/>
    <property type="match status" value="1"/>
</dbReference>
<dbReference type="SMART" id="SM00979">
    <property type="entry name" value="TIFY"/>
    <property type="match status" value="1"/>
</dbReference>
<evidence type="ECO:0000313" key="4">
    <source>
        <dbReference type="EMBL" id="KAH9297978.1"/>
    </source>
</evidence>
<evidence type="ECO:0000259" key="3">
    <source>
        <dbReference type="PROSITE" id="PS51320"/>
    </source>
</evidence>
<evidence type="ECO:0000256" key="1">
    <source>
        <dbReference type="ARBA" id="ARBA00008614"/>
    </source>
</evidence>
<dbReference type="AlphaFoldDB" id="A0AA38CJN6"/>
<reference evidence="4 5" key="1">
    <citation type="journal article" date="2021" name="Nat. Plants">
        <title>The Taxus genome provides insights into paclitaxel biosynthesis.</title>
        <authorList>
            <person name="Xiong X."/>
            <person name="Gou J."/>
            <person name="Liao Q."/>
            <person name="Li Y."/>
            <person name="Zhou Q."/>
            <person name="Bi G."/>
            <person name="Li C."/>
            <person name="Du R."/>
            <person name="Wang X."/>
            <person name="Sun T."/>
            <person name="Guo L."/>
            <person name="Liang H."/>
            <person name="Lu P."/>
            <person name="Wu Y."/>
            <person name="Zhang Z."/>
            <person name="Ro D.K."/>
            <person name="Shang Y."/>
            <person name="Huang S."/>
            <person name="Yan J."/>
        </authorList>
    </citation>
    <scope>NUCLEOTIDE SEQUENCE [LARGE SCALE GENOMIC DNA]</scope>
    <source>
        <strain evidence="4">Ta-2019</strain>
    </source>
</reference>
<dbReference type="PROSITE" id="PS51320">
    <property type="entry name" value="TIFY"/>
    <property type="match status" value="1"/>
</dbReference>
<dbReference type="Proteomes" id="UP000824469">
    <property type="component" value="Unassembled WGS sequence"/>
</dbReference>
<feature type="compositionally biased region" description="Polar residues" evidence="2">
    <location>
        <begin position="327"/>
        <end position="339"/>
    </location>
</feature>
<feature type="domain" description="Tify" evidence="3">
    <location>
        <begin position="239"/>
        <end position="274"/>
    </location>
</feature>
<evidence type="ECO:0000256" key="2">
    <source>
        <dbReference type="SAM" id="MobiDB-lite"/>
    </source>
</evidence>
<feature type="non-terminal residue" evidence="4">
    <location>
        <position position="339"/>
    </location>
</feature>
<protein>
    <recommendedName>
        <fullName evidence="3">Tify domain-containing protein</fullName>
    </recommendedName>
</protein>
<proteinExistence type="inferred from homology"/>
<comment type="caution">
    <text evidence="4">The sequence shown here is derived from an EMBL/GenBank/DDBJ whole genome shotgun (WGS) entry which is preliminary data.</text>
</comment>
<feature type="region of interest" description="Disordered" evidence="2">
    <location>
        <begin position="313"/>
        <end position="339"/>
    </location>
</feature>
<accession>A0AA38CJN6</accession>
<comment type="similarity">
    <text evidence="1">Belongs to the TIFY/JAZ family.</text>
</comment>
<organism evidence="4 5">
    <name type="scientific">Taxus chinensis</name>
    <name type="common">Chinese yew</name>
    <name type="synonym">Taxus wallichiana var. chinensis</name>
    <dbReference type="NCBI Taxonomy" id="29808"/>
    <lineage>
        <taxon>Eukaryota</taxon>
        <taxon>Viridiplantae</taxon>
        <taxon>Streptophyta</taxon>
        <taxon>Embryophyta</taxon>
        <taxon>Tracheophyta</taxon>
        <taxon>Spermatophyta</taxon>
        <taxon>Pinopsida</taxon>
        <taxon>Pinidae</taxon>
        <taxon>Conifers II</taxon>
        <taxon>Cupressales</taxon>
        <taxon>Taxaceae</taxon>
        <taxon>Taxus</taxon>
    </lineage>
</organism>
<dbReference type="InterPro" id="IPR010399">
    <property type="entry name" value="Tify_dom"/>
</dbReference>
<keyword evidence="5" id="KW-1185">Reference proteome</keyword>
<dbReference type="GO" id="GO:0031347">
    <property type="term" value="P:regulation of defense response"/>
    <property type="evidence" value="ECO:0007669"/>
    <property type="project" value="TreeGrafter"/>
</dbReference>
<dbReference type="GO" id="GO:2000022">
    <property type="term" value="P:regulation of jasmonic acid mediated signaling pathway"/>
    <property type="evidence" value="ECO:0007669"/>
    <property type="project" value="TreeGrafter"/>
</dbReference>
<sequence length="339" mass="36634">METVMGGEEGKGKGKPLFHDFFSMEICNYKQNEASSRSSGWEEEFYTSSAATRPPVFSLPTCSSQPERLLCGKWEGLGKKRDCLTSYSQNALESSRGFKMSRFDGKDDRRGRVFDDDVHFSMQPPRPTAASHTLVQPSMGVKLELMDSKKWERPIPLNTGPAHERASAHVIRESNLTMEDEGSRTGLKGSSVANLVNDNSASATVDRSTSGQSFSAGRSKFLFDSGVPGPSIPSRYQGAGSAIRQLTIFYGGQAHVFDDVHPSKADAIMALAGSNGRSWYTTYLPRPRSSAVTEGNIASTETEKGGSRMAAIKVSGGNGRKDGSLVSCPSTCSNKGDKE</sequence>
<dbReference type="EMBL" id="JAHRHJ020000010">
    <property type="protein sequence ID" value="KAH9297978.1"/>
    <property type="molecule type" value="Genomic_DNA"/>
</dbReference>
<gene>
    <name evidence="4" type="ORF">KI387_029660</name>
</gene>
<dbReference type="OMA" id="MARPISC"/>
<name>A0AA38CJN6_TAXCH</name>